<dbReference type="PANTHER" id="PTHR30163">
    <property type="entry name" value="MEMBRANE-BOUND LYTIC MUREIN TRANSGLYCOSYLASE B"/>
    <property type="match status" value="1"/>
</dbReference>
<proteinExistence type="predicted"/>
<dbReference type="SUPFAM" id="SSF47090">
    <property type="entry name" value="PGBD-like"/>
    <property type="match status" value="1"/>
</dbReference>
<reference evidence="4 5" key="1">
    <citation type="submission" date="2017-05" db="EMBL/GenBank/DDBJ databases">
        <title>Full genome sequence of Pseudorhodoplanes sinuspersici.</title>
        <authorList>
            <person name="Dastgheib S.M.M."/>
            <person name="Shavandi M."/>
            <person name="Tirandaz H."/>
        </authorList>
    </citation>
    <scope>NUCLEOTIDE SEQUENCE [LARGE SCALE GENOMIC DNA]</scope>
    <source>
        <strain evidence="4 5">RIPI110</strain>
    </source>
</reference>
<dbReference type="CDD" id="cd13399">
    <property type="entry name" value="Slt35-like"/>
    <property type="match status" value="1"/>
</dbReference>
<dbReference type="AlphaFoldDB" id="A0A1W7A082"/>
<keyword evidence="5" id="KW-1185">Reference proteome</keyword>
<dbReference type="Proteomes" id="UP000194137">
    <property type="component" value="Chromosome"/>
</dbReference>
<dbReference type="InterPro" id="IPR031304">
    <property type="entry name" value="SLT_2"/>
</dbReference>
<dbReference type="InterPro" id="IPR023346">
    <property type="entry name" value="Lysozyme-like_dom_sf"/>
</dbReference>
<evidence type="ECO:0000313" key="5">
    <source>
        <dbReference type="Proteomes" id="UP000194137"/>
    </source>
</evidence>
<organism evidence="4 5">
    <name type="scientific">Pseudorhodoplanes sinuspersici</name>
    <dbReference type="NCBI Taxonomy" id="1235591"/>
    <lineage>
        <taxon>Bacteria</taxon>
        <taxon>Pseudomonadati</taxon>
        <taxon>Pseudomonadota</taxon>
        <taxon>Alphaproteobacteria</taxon>
        <taxon>Hyphomicrobiales</taxon>
        <taxon>Pseudorhodoplanes</taxon>
    </lineage>
</organism>
<name>A0A1W7A082_9HYPH</name>
<evidence type="ECO:0000259" key="3">
    <source>
        <dbReference type="Pfam" id="PF13406"/>
    </source>
</evidence>
<dbReference type="EMBL" id="CP021112">
    <property type="protein sequence ID" value="ARQ03009.1"/>
    <property type="molecule type" value="Genomic_DNA"/>
</dbReference>
<dbReference type="NCBIfam" id="TIGR02283">
    <property type="entry name" value="MltB_2"/>
    <property type="match status" value="1"/>
</dbReference>
<sequence length="489" mass="53937">MSPDVHAFVSVVNRLATISVPHWVLLCRGLREAGMARRNGKSRVWPGVALAVALSGCAGGPGDEPVGTVTTASPPRAQASSPVRRSHAQATGPQWSGESGASGHPLMTSNAIRSSAANFQQCLQSLAPAAARRGIPKAEYDAYTRDLTPDLKIMDLIDAQPEFTRSFWDYLDALVSEDRIQRGRAVLAENRAAFDAMEKAYGIDRHIIAAIWGIESKYSTMMGDRYVVRSTATLACIGRRQEYFRNEFLAALELLHRGDVKPDHMKGSWAGAFGPTQFMPTVYKNYAVDADGDGHRDVTTSVPDLLFSTANYFRKHGWETGQTWGYEVVVPQNFNFMLADRSKVMTIREWERLGITRAGGKPFPRSSDRAFLVVPAGSQGPAFLMLNNFRVIMRYNPAEAYALAIGHLADRLRGGEPFVQAWPRHERVLSRDERAEMQQLLVRRGFNIGEADGRFGPKTRAAIRNFQARAGLVPDGFPTATVLARLRGS</sequence>
<dbReference type="KEGG" id="psin:CAK95_16410"/>
<feature type="domain" description="Transglycosylase SLT" evidence="3">
    <location>
        <begin position="118"/>
        <end position="410"/>
    </location>
</feature>
<evidence type="ECO:0000313" key="4">
    <source>
        <dbReference type="EMBL" id="ARQ03009.1"/>
    </source>
</evidence>
<feature type="compositionally biased region" description="Polar residues" evidence="1">
    <location>
        <begin position="68"/>
        <end position="99"/>
    </location>
</feature>
<dbReference type="GO" id="GO:0009253">
    <property type="term" value="P:peptidoglycan catabolic process"/>
    <property type="evidence" value="ECO:0007669"/>
    <property type="project" value="TreeGrafter"/>
</dbReference>
<dbReference type="Gene3D" id="1.10.101.10">
    <property type="entry name" value="PGBD-like superfamily/PGBD"/>
    <property type="match status" value="1"/>
</dbReference>
<dbReference type="InterPro" id="IPR043426">
    <property type="entry name" value="MltB-like"/>
</dbReference>
<dbReference type="STRING" id="1235591.CAK95_16410"/>
<evidence type="ECO:0000259" key="2">
    <source>
        <dbReference type="Pfam" id="PF01471"/>
    </source>
</evidence>
<dbReference type="SUPFAM" id="SSF53955">
    <property type="entry name" value="Lysozyme-like"/>
    <property type="match status" value="1"/>
</dbReference>
<accession>A0A1W7A082</accession>
<dbReference type="Pfam" id="PF13406">
    <property type="entry name" value="SLT_2"/>
    <property type="match status" value="1"/>
</dbReference>
<feature type="domain" description="Peptidoglycan binding-like" evidence="2">
    <location>
        <begin position="431"/>
        <end position="486"/>
    </location>
</feature>
<dbReference type="GO" id="GO:0008933">
    <property type="term" value="F:peptidoglycan lytic transglycosylase activity"/>
    <property type="evidence" value="ECO:0007669"/>
    <property type="project" value="TreeGrafter"/>
</dbReference>
<protein>
    <submittedName>
        <fullName evidence="4">Lytic transglycosylase</fullName>
    </submittedName>
</protein>
<dbReference type="InterPro" id="IPR036366">
    <property type="entry name" value="PGBDSf"/>
</dbReference>
<dbReference type="InterPro" id="IPR011970">
    <property type="entry name" value="MltB_2"/>
</dbReference>
<dbReference type="InterPro" id="IPR036365">
    <property type="entry name" value="PGBD-like_sf"/>
</dbReference>
<dbReference type="Pfam" id="PF01471">
    <property type="entry name" value="PG_binding_1"/>
    <property type="match status" value="1"/>
</dbReference>
<feature type="region of interest" description="Disordered" evidence="1">
    <location>
        <begin position="63"/>
        <end position="107"/>
    </location>
</feature>
<dbReference type="FunFam" id="1.10.8.350:FF:000001">
    <property type="entry name" value="Lytic murein transglycosylase B"/>
    <property type="match status" value="1"/>
</dbReference>
<dbReference type="Gene3D" id="1.10.8.350">
    <property type="entry name" value="Bacterial muramidase"/>
    <property type="match status" value="1"/>
</dbReference>
<dbReference type="PANTHER" id="PTHR30163:SF8">
    <property type="entry name" value="LYTIC MUREIN TRANSGLYCOSYLASE"/>
    <property type="match status" value="1"/>
</dbReference>
<dbReference type="Gene3D" id="1.10.530.10">
    <property type="match status" value="1"/>
</dbReference>
<evidence type="ECO:0000256" key="1">
    <source>
        <dbReference type="SAM" id="MobiDB-lite"/>
    </source>
</evidence>
<gene>
    <name evidence="4" type="ORF">CAK95_16410</name>
</gene>
<dbReference type="InterPro" id="IPR002477">
    <property type="entry name" value="Peptidoglycan-bd-like"/>
</dbReference>